<evidence type="ECO:0000313" key="2">
    <source>
        <dbReference type="Proteomes" id="UP001281147"/>
    </source>
</evidence>
<dbReference type="EMBL" id="JAUTXU010000169">
    <property type="protein sequence ID" value="KAK3701766.1"/>
    <property type="molecule type" value="Genomic_DNA"/>
</dbReference>
<protein>
    <submittedName>
        <fullName evidence="1">Uncharacterized protein</fullName>
    </submittedName>
</protein>
<name>A0ACC3MSN2_9PEZI</name>
<accession>A0ACC3MSN2</accession>
<reference evidence="1" key="1">
    <citation type="submission" date="2023-07" db="EMBL/GenBank/DDBJ databases">
        <title>Black Yeasts Isolated from many extreme environments.</title>
        <authorList>
            <person name="Coleine C."/>
            <person name="Stajich J.E."/>
            <person name="Selbmann L."/>
        </authorList>
    </citation>
    <scope>NUCLEOTIDE SEQUENCE</scope>
    <source>
        <strain evidence="1">CCFEE 5714</strain>
    </source>
</reference>
<organism evidence="1 2">
    <name type="scientific">Vermiconidia calcicola</name>
    <dbReference type="NCBI Taxonomy" id="1690605"/>
    <lineage>
        <taxon>Eukaryota</taxon>
        <taxon>Fungi</taxon>
        <taxon>Dikarya</taxon>
        <taxon>Ascomycota</taxon>
        <taxon>Pezizomycotina</taxon>
        <taxon>Dothideomycetes</taxon>
        <taxon>Dothideomycetidae</taxon>
        <taxon>Mycosphaerellales</taxon>
        <taxon>Extremaceae</taxon>
        <taxon>Vermiconidia</taxon>
    </lineage>
</organism>
<sequence>MPPQPQEDVRNGRKAKLSPTRDPGLLEPINRFWQKSYAGDYLGIAILAITLILLKAFDEPFHQLFILSDTRIQHPHAENQQVDVFWLCIYALGVPMIVLVLWNLVLKPNWHKLHVSLLGLASSILITEFITDVLKDAIGRPRPDLIARCQPDPSTPKNEFVTIDVCTETRHHLLHDGWRSFPSGHSSFSFSGLGFLALFLAAQLHMFRPRASVFTVLICLVPLMGAALIAISRLEDYRHDVFDVTAGSILGLSVALCNWRRYYPSPLSKYCDEPYDAPSGSRRASSVDGFQRVRDEEEGPEDDLGGGSSHRGTSR</sequence>
<dbReference type="Proteomes" id="UP001281147">
    <property type="component" value="Unassembled WGS sequence"/>
</dbReference>
<gene>
    <name evidence="1" type="ORF">LTR37_015286</name>
</gene>
<comment type="caution">
    <text evidence="1">The sequence shown here is derived from an EMBL/GenBank/DDBJ whole genome shotgun (WGS) entry which is preliminary data.</text>
</comment>
<evidence type="ECO:0000313" key="1">
    <source>
        <dbReference type="EMBL" id="KAK3701766.1"/>
    </source>
</evidence>
<proteinExistence type="predicted"/>
<keyword evidence="2" id="KW-1185">Reference proteome</keyword>